<keyword evidence="3" id="KW-1185">Reference proteome</keyword>
<dbReference type="AlphaFoldDB" id="A0AA96JYA3"/>
<reference evidence="2 3" key="1">
    <citation type="submission" date="2023-01" db="EMBL/GenBank/DDBJ databases">
        <title>Cultivation and genomic characterization of new, ubiquitous marine nitrite-oxidizing bacteria from the Nitrospirales.</title>
        <authorList>
            <person name="Mueller A.J."/>
            <person name="Daebeler A."/>
            <person name="Herbold C.W."/>
            <person name="Kirkegaard R.H."/>
            <person name="Daims H."/>
        </authorList>
    </citation>
    <scope>NUCLEOTIDE SEQUENCE [LARGE SCALE GENOMIC DNA]</scope>
    <source>
        <strain evidence="2 3">VA</strain>
    </source>
</reference>
<evidence type="ECO:0000313" key="2">
    <source>
        <dbReference type="EMBL" id="WNM57314.1"/>
    </source>
</evidence>
<protein>
    <submittedName>
        <fullName evidence="2">Uncharacterized protein</fullName>
    </submittedName>
</protein>
<gene>
    <name evidence="2" type="ORF">PP769_15245</name>
</gene>
<proteinExistence type="predicted"/>
<dbReference type="Proteomes" id="UP001302719">
    <property type="component" value="Chromosome"/>
</dbReference>
<feature type="signal peptide" evidence="1">
    <location>
        <begin position="1"/>
        <end position="22"/>
    </location>
</feature>
<evidence type="ECO:0000256" key="1">
    <source>
        <dbReference type="SAM" id="SignalP"/>
    </source>
</evidence>
<dbReference type="RefSeq" id="WP_312641650.1">
    <property type="nucleotide sequence ID" value="NZ_CP116967.1"/>
</dbReference>
<dbReference type="EMBL" id="CP116967">
    <property type="protein sequence ID" value="WNM57314.1"/>
    <property type="molecule type" value="Genomic_DNA"/>
</dbReference>
<accession>A0AA96JYA3</accession>
<sequence length="292" mass="32678">MIKKSFLMVALGFLICGPPAYGDTPGSQHPVEPAAGSPLAPNRSATGLEVHNMMGHINIAFLALDIDLPDDALHHIEQAEALVVQLTRDLPSMKVDSTLKYGKVTFTSRKGNKNYYVPVLDDLFLLSEYDTVYRHLQSFDIKQTYAGIVKLDFSVDLRKLAAALKTAKQELTNQNYEKTQHALGEIFRGAIVDESVNTDPRLIIYDNLALAKNFIQNGLYSSARLTVGNIKHGLAQWEKDPRAAPHAQGVHTLQREMIRLDTALENKDTTLMQGVGRQFLAWRKIVESWFEF</sequence>
<feature type="chain" id="PRO_5041739297" evidence="1">
    <location>
        <begin position="23"/>
        <end position="292"/>
    </location>
</feature>
<name>A0AA96JYA3_9BACT</name>
<organism evidence="2 3">
    <name type="scientific">Candidatus Nitrospira allomarina</name>
    <dbReference type="NCBI Taxonomy" id="3020900"/>
    <lineage>
        <taxon>Bacteria</taxon>
        <taxon>Pseudomonadati</taxon>
        <taxon>Nitrospirota</taxon>
        <taxon>Nitrospiria</taxon>
        <taxon>Nitrospirales</taxon>
        <taxon>Nitrospiraceae</taxon>
        <taxon>Nitrospira</taxon>
    </lineage>
</organism>
<evidence type="ECO:0000313" key="3">
    <source>
        <dbReference type="Proteomes" id="UP001302719"/>
    </source>
</evidence>
<dbReference type="KEGG" id="nall:PP769_15245"/>
<keyword evidence="1" id="KW-0732">Signal</keyword>